<name>A0A564YVQ0_HYMDI</name>
<protein>
    <submittedName>
        <fullName evidence="1">Uncharacterized protein</fullName>
    </submittedName>
</protein>
<proteinExistence type="predicted"/>
<dbReference type="EMBL" id="CABIJS010000432">
    <property type="protein sequence ID" value="VUZ51236.1"/>
    <property type="molecule type" value="Genomic_DNA"/>
</dbReference>
<dbReference type="Proteomes" id="UP000321570">
    <property type="component" value="Unassembled WGS sequence"/>
</dbReference>
<evidence type="ECO:0000313" key="2">
    <source>
        <dbReference type="Proteomes" id="UP000321570"/>
    </source>
</evidence>
<organism evidence="1 2">
    <name type="scientific">Hymenolepis diminuta</name>
    <name type="common">Rat tapeworm</name>
    <dbReference type="NCBI Taxonomy" id="6216"/>
    <lineage>
        <taxon>Eukaryota</taxon>
        <taxon>Metazoa</taxon>
        <taxon>Spiralia</taxon>
        <taxon>Lophotrochozoa</taxon>
        <taxon>Platyhelminthes</taxon>
        <taxon>Cestoda</taxon>
        <taxon>Eucestoda</taxon>
        <taxon>Cyclophyllidea</taxon>
        <taxon>Hymenolepididae</taxon>
        <taxon>Hymenolepis</taxon>
    </lineage>
</organism>
<gene>
    <name evidence="1" type="ORF">WMSIL1_LOCUS10009</name>
</gene>
<evidence type="ECO:0000313" key="1">
    <source>
        <dbReference type="EMBL" id="VUZ51236.1"/>
    </source>
</evidence>
<reference evidence="1 2" key="1">
    <citation type="submission" date="2019-07" db="EMBL/GenBank/DDBJ databases">
        <authorList>
            <person name="Jastrzebski P J."/>
            <person name="Paukszto L."/>
            <person name="Jastrzebski P J."/>
        </authorList>
    </citation>
    <scope>NUCLEOTIDE SEQUENCE [LARGE SCALE GENOMIC DNA]</scope>
    <source>
        <strain evidence="1 2">WMS-il1</strain>
    </source>
</reference>
<dbReference type="AlphaFoldDB" id="A0A564YVQ0"/>
<accession>A0A564YVQ0</accession>
<sequence>MSSTVRQLRPLWSEFVIANPGVLSDLHIVDIVTMPLGDLNDSYGHTHDHPHYIRTLSRTLSGHSCYDSNTSSHTVCKSWSLNSDAEQIVLTPLEISTGDKSINQTQIWVHNERFCYATSLFVGNRDD</sequence>
<keyword evidence="2" id="KW-1185">Reference proteome</keyword>